<comment type="caution">
    <text evidence="1">The sequence shown here is derived from an EMBL/GenBank/DDBJ whole genome shotgun (WGS) entry which is preliminary data.</text>
</comment>
<protein>
    <submittedName>
        <fullName evidence="1">30276_t:CDS:1</fullName>
    </submittedName>
</protein>
<gene>
    <name evidence="1" type="ORF">RPERSI_LOCUS9595</name>
</gene>
<accession>A0ACA9P4D9</accession>
<feature type="non-terminal residue" evidence="1">
    <location>
        <position position="202"/>
    </location>
</feature>
<organism evidence="1 2">
    <name type="scientific">Racocetra persica</name>
    <dbReference type="NCBI Taxonomy" id="160502"/>
    <lineage>
        <taxon>Eukaryota</taxon>
        <taxon>Fungi</taxon>
        <taxon>Fungi incertae sedis</taxon>
        <taxon>Mucoromycota</taxon>
        <taxon>Glomeromycotina</taxon>
        <taxon>Glomeromycetes</taxon>
        <taxon>Diversisporales</taxon>
        <taxon>Gigasporaceae</taxon>
        <taxon>Racocetra</taxon>
    </lineage>
</organism>
<name>A0ACA9P4D9_9GLOM</name>
<dbReference type="EMBL" id="CAJVQC010018249">
    <property type="protein sequence ID" value="CAG8691927.1"/>
    <property type="molecule type" value="Genomic_DNA"/>
</dbReference>
<evidence type="ECO:0000313" key="2">
    <source>
        <dbReference type="Proteomes" id="UP000789920"/>
    </source>
</evidence>
<dbReference type="Proteomes" id="UP000789920">
    <property type="component" value="Unassembled WGS sequence"/>
</dbReference>
<evidence type="ECO:0000313" key="1">
    <source>
        <dbReference type="EMBL" id="CAG8691927.1"/>
    </source>
</evidence>
<keyword evidence="2" id="KW-1185">Reference proteome</keyword>
<sequence>MPRFKVDITSLNREIEQSPLVNPKDTNLMSSSEDQKLVKEWKLNHVLYLAGNNFKPSNGIILGYDGKLDIVTYSGEPVVYAVVNNRSDKPKSFWDKLRDSYPEFSLTKEPPINEIFETDICLLFPIAEVSYTYNGPINNVFKFDLNNEEEDFITDKYAEYGTFLLKNCLSEEKNPFEDATIFDFSIIETTNKNFLKTPKDLA</sequence>
<proteinExistence type="predicted"/>
<reference evidence="1" key="1">
    <citation type="submission" date="2021-06" db="EMBL/GenBank/DDBJ databases">
        <authorList>
            <person name="Kallberg Y."/>
            <person name="Tangrot J."/>
            <person name="Rosling A."/>
        </authorList>
    </citation>
    <scope>NUCLEOTIDE SEQUENCE</scope>
    <source>
        <strain evidence="1">MA461A</strain>
    </source>
</reference>